<sequence length="272" mass="30756">MDQGMTNTHWDPVRYGLFSDERRRPAKDLIARLPKPADGFVPRHIVDLGCGPGSITALLDQAYRTPENPDVCIVGIDSSSEMLETASARGENIEWQQADIAQWEPDEPIDILFSNAALQWVPEHAKLFPRLTRFLRPGGLLAIQVPNNFLAPSHQLIGEAGIEWRNAVAEATQQIRIMRPGDYFDVLSPDCDAIDLWQTQYCHVLRGEDPVFDWTSSTALRPVLAALPDDDARAAFCEKYKTRLKQVYPPREDGITLFPFNRLFMIARKRDA</sequence>
<dbReference type="CDD" id="cd02440">
    <property type="entry name" value="AdoMet_MTases"/>
    <property type="match status" value="1"/>
</dbReference>
<keyword evidence="2 4" id="KW-0808">Transferase</keyword>
<name>A0A285RRR4_9PROT</name>
<evidence type="ECO:0000256" key="2">
    <source>
        <dbReference type="ARBA" id="ARBA00022679"/>
    </source>
</evidence>
<dbReference type="Gene3D" id="1.10.150.290">
    <property type="entry name" value="S-adenosyl-L-methionine-dependent methyltransferases"/>
    <property type="match status" value="1"/>
</dbReference>
<organism evidence="4 5">
    <name type="scientific">Thalassospira xiamenensis</name>
    <dbReference type="NCBI Taxonomy" id="220697"/>
    <lineage>
        <taxon>Bacteria</taxon>
        <taxon>Pseudomonadati</taxon>
        <taxon>Pseudomonadota</taxon>
        <taxon>Alphaproteobacteria</taxon>
        <taxon>Rhodospirillales</taxon>
        <taxon>Thalassospiraceae</taxon>
        <taxon>Thalassospira</taxon>
    </lineage>
</organism>
<evidence type="ECO:0000313" key="5">
    <source>
        <dbReference type="Proteomes" id="UP000219068"/>
    </source>
</evidence>
<dbReference type="PANTHER" id="PTHR43861">
    <property type="entry name" value="TRANS-ACONITATE 2-METHYLTRANSFERASE-RELATED"/>
    <property type="match status" value="1"/>
</dbReference>
<feature type="domain" description="Methyltransferase" evidence="3">
    <location>
        <begin position="45"/>
        <end position="139"/>
    </location>
</feature>
<reference evidence="4 5" key="1">
    <citation type="submission" date="2017-08" db="EMBL/GenBank/DDBJ databases">
        <authorList>
            <person name="de Groot N.N."/>
        </authorList>
    </citation>
    <scope>NUCLEOTIDE SEQUENCE [LARGE SCALE GENOMIC DNA]</scope>
    <source>
        <strain evidence="4 5">USBA 78</strain>
    </source>
</reference>
<dbReference type="Gene3D" id="3.40.50.150">
    <property type="entry name" value="Vaccinia Virus protein VP39"/>
    <property type="match status" value="1"/>
</dbReference>
<dbReference type="InterPro" id="IPR041698">
    <property type="entry name" value="Methyltransf_25"/>
</dbReference>
<evidence type="ECO:0000259" key="3">
    <source>
        <dbReference type="Pfam" id="PF13649"/>
    </source>
</evidence>
<accession>A0A285RRR4</accession>
<gene>
    <name evidence="4" type="ORF">SAMN05428964_1011997</name>
</gene>
<dbReference type="EMBL" id="OBMM01000001">
    <property type="protein sequence ID" value="SOB96834.1"/>
    <property type="molecule type" value="Genomic_DNA"/>
</dbReference>
<dbReference type="AlphaFoldDB" id="A0A285RRR4"/>
<dbReference type="Proteomes" id="UP000219068">
    <property type="component" value="Unassembled WGS sequence"/>
</dbReference>
<evidence type="ECO:0000256" key="1">
    <source>
        <dbReference type="ARBA" id="ARBA00022603"/>
    </source>
</evidence>
<dbReference type="GO" id="GO:0030798">
    <property type="term" value="F:trans-aconitate 2-methyltransferase activity"/>
    <property type="evidence" value="ECO:0007669"/>
    <property type="project" value="InterPro"/>
</dbReference>
<protein>
    <submittedName>
        <fullName evidence="4">Trans-aconitate 2-methyltransferase</fullName>
    </submittedName>
</protein>
<proteinExistence type="predicted"/>
<dbReference type="Pfam" id="PF13649">
    <property type="entry name" value="Methyltransf_25"/>
    <property type="match status" value="1"/>
</dbReference>
<dbReference type="InterPro" id="IPR029063">
    <property type="entry name" value="SAM-dependent_MTases_sf"/>
</dbReference>
<dbReference type="InterPro" id="IPR023149">
    <property type="entry name" value="Trans_acon_MeTrfase_C"/>
</dbReference>
<dbReference type="SUPFAM" id="SSF53335">
    <property type="entry name" value="S-adenosyl-L-methionine-dependent methyltransferases"/>
    <property type="match status" value="1"/>
</dbReference>
<dbReference type="GO" id="GO:0032259">
    <property type="term" value="P:methylation"/>
    <property type="evidence" value="ECO:0007669"/>
    <property type="project" value="UniProtKB-KW"/>
</dbReference>
<evidence type="ECO:0000313" key="4">
    <source>
        <dbReference type="EMBL" id="SOB96834.1"/>
    </source>
</evidence>
<keyword evidence="1 4" id="KW-0489">Methyltransferase</keyword>
<dbReference type="PANTHER" id="PTHR43861:SF1">
    <property type="entry name" value="TRANS-ACONITATE 2-METHYLTRANSFERASE"/>
    <property type="match status" value="1"/>
</dbReference>